<dbReference type="InterPro" id="IPR038408">
    <property type="entry name" value="GNK2_sf"/>
</dbReference>
<reference evidence="4" key="1">
    <citation type="submission" date="2020-01" db="EMBL/GenBank/DDBJ databases">
        <authorList>
            <person name="Mishra B."/>
        </authorList>
    </citation>
    <scope>NUCLEOTIDE SEQUENCE [LARGE SCALE GENOMIC DNA]</scope>
</reference>
<dbReference type="Gene3D" id="3.30.430.20">
    <property type="entry name" value="Gnk2 domain, C-X8-C-X2-C motif"/>
    <property type="match status" value="2"/>
</dbReference>
<feature type="domain" description="Gnk2-homologous" evidence="3">
    <location>
        <begin position="113"/>
        <end position="223"/>
    </location>
</feature>
<dbReference type="CDD" id="cd23509">
    <property type="entry name" value="Gnk2-like"/>
    <property type="match status" value="2"/>
</dbReference>
<dbReference type="AlphaFoldDB" id="A0A6D2KHA2"/>
<keyword evidence="2" id="KW-0677">Repeat</keyword>
<comment type="caution">
    <text evidence="4">The sequence shown here is derived from an EMBL/GenBank/DDBJ whole genome shotgun (WGS) entry which is preliminary data.</text>
</comment>
<evidence type="ECO:0000313" key="4">
    <source>
        <dbReference type="EMBL" id="CAA7053905.1"/>
    </source>
</evidence>
<evidence type="ECO:0000256" key="2">
    <source>
        <dbReference type="ARBA" id="ARBA00022737"/>
    </source>
</evidence>
<proteinExistence type="predicted"/>
<dbReference type="Pfam" id="PF01657">
    <property type="entry name" value="Stress-antifung"/>
    <property type="match status" value="2"/>
</dbReference>
<keyword evidence="1" id="KW-0732">Signal</keyword>
<organism evidence="4 5">
    <name type="scientific">Microthlaspi erraticum</name>
    <dbReference type="NCBI Taxonomy" id="1685480"/>
    <lineage>
        <taxon>Eukaryota</taxon>
        <taxon>Viridiplantae</taxon>
        <taxon>Streptophyta</taxon>
        <taxon>Embryophyta</taxon>
        <taxon>Tracheophyta</taxon>
        <taxon>Spermatophyta</taxon>
        <taxon>Magnoliopsida</taxon>
        <taxon>eudicotyledons</taxon>
        <taxon>Gunneridae</taxon>
        <taxon>Pentapetalae</taxon>
        <taxon>rosids</taxon>
        <taxon>malvids</taxon>
        <taxon>Brassicales</taxon>
        <taxon>Brassicaceae</taxon>
        <taxon>Coluteocarpeae</taxon>
        <taxon>Microthlaspi</taxon>
    </lineage>
</organism>
<keyword evidence="5" id="KW-1185">Reference proteome</keyword>
<dbReference type="EMBL" id="CACVBM020001551">
    <property type="protein sequence ID" value="CAA7053905.1"/>
    <property type="molecule type" value="Genomic_DNA"/>
</dbReference>
<accession>A0A6D2KHA2</accession>
<evidence type="ECO:0000259" key="3">
    <source>
        <dbReference type="PROSITE" id="PS51473"/>
    </source>
</evidence>
<dbReference type="InterPro" id="IPR002902">
    <property type="entry name" value="GNK2"/>
</dbReference>
<sequence length="290" mass="31553">MSQPQHTITFCDPSNNFTQSSAYETNRNILLISLAESSSLGTYANNTNGLSPNTVFGMFLCRGDINATSCSECVKTAATEMATNCTLNKRAVIYYEECMVRYSNVSFFSLLEFIPNVVSYSNLPAPNPNRFNQTLSDKFNKLIPNVSSSSLIPYFVPDYERVTQAEGSYELESMVQCSPDLDQFNCTVCLLAASSRVSSCCGLPSFAQVFTPKCVLGYRTFVLPSPPLSPTSSPPLSLPPLSAPPPFLSQTPPPKNVPSGSFSFNVIKGNEIFGRIVVAMTALVFALVNL</sequence>
<dbReference type="Proteomes" id="UP000467841">
    <property type="component" value="Unassembled WGS sequence"/>
</dbReference>
<protein>
    <recommendedName>
        <fullName evidence="3">Gnk2-homologous domain-containing protein</fullName>
    </recommendedName>
</protein>
<evidence type="ECO:0000313" key="5">
    <source>
        <dbReference type="Proteomes" id="UP000467841"/>
    </source>
</evidence>
<dbReference type="PROSITE" id="PS51473">
    <property type="entry name" value="GNK2"/>
    <property type="match status" value="2"/>
</dbReference>
<dbReference type="PANTHER" id="PTHR32099:SF41">
    <property type="entry name" value="CYSTEINE-RICH REPEAT SECRETORY PROTEIN 4-RELATED"/>
    <property type="match status" value="1"/>
</dbReference>
<gene>
    <name evidence="4" type="ORF">MERR_LOCUS41141</name>
</gene>
<dbReference type="OrthoDB" id="688481at2759"/>
<dbReference type="FunFam" id="3.30.430.20:FF:000003">
    <property type="entry name" value="Cysteine-rich RLK (RECEPTOR-like protein kinase) 10"/>
    <property type="match status" value="1"/>
</dbReference>
<evidence type="ECO:0000256" key="1">
    <source>
        <dbReference type="ARBA" id="ARBA00022729"/>
    </source>
</evidence>
<dbReference type="PANTHER" id="PTHR32099">
    <property type="entry name" value="CYSTEINE-RICH REPEAT SECRETORY PROTEIN"/>
    <property type="match status" value="1"/>
</dbReference>
<feature type="domain" description="Gnk2-homologous" evidence="3">
    <location>
        <begin position="5"/>
        <end position="107"/>
    </location>
</feature>
<name>A0A6D2KHA2_9BRAS</name>